<dbReference type="CDD" id="cd00198">
    <property type="entry name" value="vWFA"/>
    <property type="match status" value="1"/>
</dbReference>
<gene>
    <name evidence="3" type="ORF">Q31b_15650</name>
</gene>
<keyword evidence="1" id="KW-0812">Transmembrane</keyword>
<keyword evidence="1" id="KW-0472">Membrane</keyword>
<keyword evidence="1" id="KW-1133">Transmembrane helix</keyword>
<dbReference type="InterPro" id="IPR051266">
    <property type="entry name" value="CLCR"/>
</dbReference>
<dbReference type="PANTHER" id="PTHR10579:SF43">
    <property type="entry name" value="ZINC FINGER (C3HC4-TYPE RING FINGER) FAMILY PROTEIN"/>
    <property type="match status" value="1"/>
</dbReference>
<evidence type="ECO:0000313" key="3">
    <source>
        <dbReference type="EMBL" id="TWU44030.1"/>
    </source>
</evidence>
<dbReference type="InterPro" id="IPR002035">
    <property type="entry name" value="VWF_A"/>
</dbReference>
<dbReference type="EMBL" id="SJPY01000002">
    <property type="protein sequence ID" value="TWU44030.1"/>
    <property type="molecule type" value="Genomic_DNA"/>
</dbReference>
<evidence type="ECO:0000256" key="1">
    <source>
        <dbReference type="SAM" id="Phobius"/>
    </source>
</evidence>
<sequence length="384" mass="40957">MSHRNNRVWKGVEGQPHGSVNRCGSTMVLIAVLLPVLFGLAAFAINIAYMESLNTDVQVTIDAAARAAGREYVLTGSEAKALLAAQEAATENPVAGQVLTLKASDLQFGKSTRSSVDQPYAFTPAEKGNAVRITSESLADGTGNTIPALFPIFGNTFNVRVRQSATSTQSTFDIALVIDRSGSMAFAADEVSDPDVPPATAPVGWDFGDPVPTNARWLDLIAAVKTFNQMLEDSPQDELLALATYSTYANVDLELTDDYNQITDILSQASINGVQGGTNIGDGIYAGRWAATKSDNCRSYASKVIVLMTDGNHNYGSNPYWAAKMAAKSGVTVFTITFSDEANQSAMQTVAENAAGKHFHASDALQLKEAFRDIARNLPSLITE</sequence>
<feature type="domain" description="VWFA" evidence="2">
    <location>
        <begin position="173"/>
        <end position="374"/>
    </location>
</feature>
<dbReference type="Pfam" id="PF00092">
    <property type="entry name" value="VWA"/>
    <property type="match status" value="1"/>
</dbReference>
<reference evidence="3 4" key="1">
    <citation type="submission" date="2019-02" db="EMBL/GenBank/DDBJ databases">
        <title>Deep-cultivation of Planctomycetes and their phenomic and genomic characterization uncovers novel biology.</title>
        <authorList>
            <person name="Wiegand S."/>
            <person name="Jogler M."/>
            <person name="Boedeker C."/>
            <person name="Pinto D."/>
            <person name="Vollmers J."/>
            <person name="Rivas-Marin E."/>
            <person name="Kohn T."/>
            <person name="Peeters S.H."/>
            <person name="Heuer A."/>
            <person name="Rast P."/>
            <person name="Oberbeckmann S."/>
            <person name="Bunk B."/>
            <person name="Jeske O."/>
            <person name="Meyerdierks A."/>
            <person name="Storesund J.E."/>
            <person name="Kallscheuer N."/>
            <person name="Luecker S."/>
            <person name="Lage O.M."/>
            <person name="Pohl T."/>
            <person name="Merkel B.J."/>
            <person name="Hornburger P."/>
            <person name="Mueller R.-W."/>
            <person name="Bruemmer F."/>
            <person name="Labrenz M."/>
            <person name="Spormann A.M."/>
            <person name="Op Den Camp H."/>
            <person name="Overmann J."/>
            <person name="Amann R."/>
            <person name="Jetten M.S.M."/>
            <person name="Mascher T."/>
            <person name="Medema M.H."/>
            <person name="Devos D.P."/>
            <person name="Kaster A.-K."/>
            <person name="Ovreas L."/>
            <person name="Rohde M."/>
            <person name="Galperin M.Y."/>
            <person name="Jogler C."/>
        </authorList>
    </citation>
    <scope>NUCLEOTIDE SEQUENCE [LARGE SCALE GENOMIC DNA]</scope>
    <source>
        <strain evidence="3 4">Q31b</strain>
    </source>
</reference>
<comment type="caution">
    <text evidence="3">The sequence shown here is derived from an EMBL/GenBank/DDBJ whole genome shotgun (WGS) entry which is preliminary data.</text>
</comment>
<evidence type="ECO:0000313" key="4">
    <source>
        <dbReference type="Proteomes" id="UP000315471"/>
    </source>
</evidence>
<dbReference type="InterPro" id="IPR028087">
    <property type="entry name" value="Tad_N"/>
</dbReference>
<feature type="transmembrane region" description="Helical" evidence="1">
    <location>
        <begin position="27"/>
        <end position="49"/>
    </location>
</feature>
<dbReference type="Pfam" id="PF13400">
    <property type="entry name" value="Tad"/>
    <property type="match status" value="1"/>
</dbReference>
<keyword evidence="4" id="KW-1185">Reference proteome</keyword>
<dbReference type="AlphaFoldDB" id="A0A5C6E597"/>
<dbReference type="PROSITE" id="PS50234">
    <property type="entry name" value="VWFA"/>
    <property type="match status" value="1"/>
</dbReference>
<dbReference type="SUPFAM" id="SSF53300">
    <property type="entry name" value="vWA-like"/>
    <property type="match status" value="1"/>
</dbReference>
<dbReference type="InterPro" id="IPR036465">
    <property type="entry name" value="vWFA_dom_sf"/>
</dbReference>
<organism evidence="3 4">
    <name type="scientific">Novipirellula aureliae</name>
    <dbReference type="NCBI Taxonomy" id="2527966"/>
    <lineage>
        <taxon>Bacteria</taxon>
        <taxon>Pseudomonadati</taxon>
        <taxon>Planctomycetota</taxon>
        <taxon>Planctomycetia</taxon>
        <taxon>Pirellulales</taxon>
        <taxon>Pirellulaceae</taxon>
        <taxon>Novipirellula</taxon>
    </lineage>
</organism>
<dbReference type="PANTHER" id="PTHR10579">
    <property type="entry name" value="CALCIUM-ACTIVATED CHLORIDE CHANNEL REGULATOR"/>
    <property type="match status" value="1"/>
</dbReference>
<dbReference type="RefSeq" id="WP_146599066.1">
    <property type="nucleotide sequence ID" value="NZ_SJPY01000002.1"/>
</dbReference>
<proteinExistence type="predicted"/>
<accession>A0A5C6E597</accession>
<name>A0A5C6E597_9BACT</name>
<dbReference type="SMART" id="SM00327">
    <property type="entry name" value="VWA"/>
    <property type="match status" value="1"/>
</dbReference>
<protein>
    <submittedName>
        <fullName evidence="3">von Willebrand factor type A domain protein</fullName>
    </submittedName>
</protein>
<dbReference type="Proteomes" id="UP000315471">
    <property type="component" value="Unassembled WGS sequence"/>
</dbReference>
<evidence type="ECO:0000259" key="2">
    <source>
        <dbReference type="PROSITE" id="PS50234"/>
    </source>
</evidence>
<dbReference type="OrthoDB" id="242905at2"/>
<dbReference type="Gene3D" id="3.40.50.410">
    <property type="entry name" value="von Willebrand factor, type A domain"/>
    <property type="match status" value="1"/>
</dbReference>